<sequence>MSNAAWRWWHNRPPYGPEALAATATLQFVSNQEASAALGTANVPWAQPGDQLVLGRVSWKRPPRPQKDATFWIVLLDKRSHLKAAIQEVTSPRRDKVGLGSHGYLMRAVDRYPWLQGVAGHEVNGSWWETGECVAVFAADATPVTFAAVFPAAARSPQLPEQAVPTAPVALSNLLVALINMGPDGQIYWAERLLG</sequence>
<reference evidence="1" key="1">
    <citation type="submission" date="2021-01" db="EMBL/GenBank/DDBJ databases">
        <title>Whole genome shotgun sequence of Planosporangium mesophilum NBRC 109066.</title>
        <authorList>
            <person name="Komaki H."/>
            <person name="Tamura T."/>
        </authorList>
    </citation>
    <scope>NUCLEOTIDE SEQUENCE</scope>
    <source>
        <strain evidence="1">NBRC 109066</strain>
    </source>
</reference>
<accession>A0A8J3X6A3</accession>
<evidence type="ECO:0000313" key="1">
    <source>
        <dbReference type="EMBL" id="GII25503.1"/>
    </source>
</evidence>
<evidence type="ECO:0000313" key="2">
    <source>
        <dbReference type="Proteomes" id="UP000599074"/>
    </source>
</evidence>
<comment type="caution">
    <text evidence="1">The sequence shown here is derived from an EMBL/GenBank/DDBJ whole genome shotgun (WGS) entry which is preliminary data.</text>
</comment>
<dbReference type="Proteomes" id="UP000599074">
    <property type="component" value="Unassembled WGS sequence"/>
</dbReference>
<dbReference type="EMBL" id="BOON01000052">
    <property type="protein sequence ID" value="GII25503.1"/>
    <property type="molecule type" value="Genomic_DNA"/>
</dbReference>
<organism evidence="1 2">
    <name type="scientific">Planosporangium mesophilum</name>
    <dbReference type="NCBI Taxonomy" id="689768"/>
    <lineage>
        <taxon>Bacteria</taxon>
        <taxon>Bacillati</taxon>
        <taxon>Actinomycetota</taxon>
        <taxon>Actinomycetes</taxon>
        <taxon>Micromonosporales</taxon>
        <taxon>Micromonosporaceae</taxon>
        <taxon>Planosporangium</taxon>
    </lineage>
</organism>
<keyword evidence="2" id="KW-1185">Reference proteome</keyword>
<proteinExistence type="predicted"/>
<protein>
    <submittedName>
        <fullName evidence="1">Uncharacterized protein</fullName>
    </submittedName>
</protein>
<gene>
    <name evidence="1" type="ORF">Pme01_51000</name>
</gene>
<dbReference type="AlphaFoldDB" id="A0A8J3X6A3"/>
<name>A0A8J3X6A3_9ACTN</name>